<evidence type="ECO:0000313" key="2">
    <source>
        <dbReference type="Proteomes" id="UP001289645"/>
    </source>
</evidence>
<sequence>MRVPPAARAAVASLAAAPTEPAVMAVTGGIGTGKSSTLAAVRVALDAGGVAVTPRLPRPGEEPGQAVVIDDAHLLDDDALHQLTELVLDRTCTVVVAAEPLTHRPALRALVIAVQRERPALALSALTAADIADAAATILATEPSPELIRALTTVTGGLPLLITAALSEPGTDPVALARRAEQALTERLRWCDDAVLDAVVVLSLSGELGAADLAAAMRIEVPDAVALVDRARASGLLGPSLPDTFLQRVHHCAAHSVGAARHRQLETTLLTTQLDAASLSAELALQLAEHGLQDDRLARPLTDLAGRPDTAPARAARLLRAARSAGGTHVSAALADALAISGDLVTAGRMAEEMVGSEDRAERVAAVRIAAAAAAHDGAMAQAADLYRWLGPQPDPVVAVSGVLAGVAVGDLELARSAFGGRAQGPPTSASRAARCLGDGVLASVDRPYLEVVSVLGHASGVDADQMPIGVDSAAAVAALAALHGGDPVRARSVLARALHGDGPAGPELSGSAHGRAYSHRHRLLQGWLRMQDGQLRAAGTDARAVLNAPDGPVPRRDALWAHALNTAIARRAGDSGALHTHWHAAMEVLVECSVDVFSVLPVGELWVAAVLLRRQDRVEHPVREVFAALESLGNPALWSVPLQWAGVHAGILANTPEAVAPYGQALTSAAAGSTYARALATAGRTWLRVLAQRVDTDDVTAAARTLCQFGLTWEATRLASQAALHSPDARVSGAMLQLARDLKHTIAADESALSERPSAGPRRGEVVRPAAPTLSDREREVAELLLLGRPYRDIGSQLLISAKTVEHHVARIRRRLGAESRSEMLSMLRALLDTAPAGSDPT</sequence>
<protein>
    <submittedName>
        <fullName evidence="1">Isoniazid response ATPase/transcriptional regulator IniR</fullName>
    </submittedName>
</protein>
<organism evidence="1 2">
    <name type="scientific">Mycolicibacterium parafortuitum</name>
    <name type="common">Mycobacterium parafortuitum</name>
    <dbReference type="NCBI Taxonomy" id="39692"/>
    <lineage>
        <taxon>Bacteria</taxon>
        <taxon>Bacillati</taxon>
        <taxon>Actinomycetota</taxon>
        <taxon>Actinomycetes</taxon>
        <taxon>Mycobacteriales</taxon>
        <taxon>Mycobacteriaceae</taxon>
        <taxon>Mycolicibacterium</taxon>
    </lineage>
</organism>
<dbReference type="EMBL" id="JAOXLN010000012">
    <property type="protein sequence ID" value="MDZ5086387.1"/>
    <property type="molecule type" value="Genomic_DNA"/>
</dbReference>
<accession>A0ACC6MHB5</accession>
<keyword evidence="2" id="KW-1185">Reference proteome</keyword>
<reference evidence="1 2" key="1">
    <citation type="journal article" date="2021" name="Chemosphere">
        <title>Bioballs carrying a syntrophic Rhodococcus and Mycolicibacterium consortium for simultaneous sorption and biodegradation of fuel oil in contaminated freshwater.</title>
        <authorList>
            <person name="Naloka K."/>
            <person name="Polrit D."/>
            <person name="Muangchinda C."/>
            <person name="Thoetkiattikul H."/>
            <person name="Pinyakong O."/>
        </authorList>
    </citation>
    <scope>NUCLEOTIDE SEQUENCE [LARGE SCALE GENOMIC DNA]</scope>
    <source>
        <strain evidence="1 2">J101</strain>
    </source>
</reference>
<gene>
    <name evidence="1" type="primary">iniR</name>
    <name evidence="1" type="ORF">OHX15_13450</name>
</gene>
<proteinExistence type="predicted"/>
<name>A0ACC6MHB5_MYCPF</name>
<dbReference type="Proteomes" id="UP001289645">
    <property type="component" value="Unassembled WGS sequence"/>
</dbReference>
<evidence type="ECO:0000313" key="1">
    <source>
        <dbReference type="EMBL" id="MDZ5086387.1"/>
    </source>
</evidence>
<comment type="caution">
    <text evidence="1">The sequence shown here is derived from an EMBL/GenBank/DDBJ whole genome shotgun (WGS) entry which is preliminary data.</text>
</comment>